<dbReference type="Gene3D" id="3.30.470.20">
    <property type="entry name" value="ATP-grasp fold, B domain"/>
    <property type="match status" value="1"/>
</dbReference>
<dbReference type="SUPFAM" id="SSF56059">
    <property type="entry name" value="Glutathione synthetase ATP-binding domain-like"/>
    <property type="match status" value="1"/>
</dbReference>
<accession>A0A6J6X8N8</accession>
<gene>
    <name evidence="2" type="ORF">UFOPK2975_00765</name>
</gene>
<evidence type="ECO:0000313" key="2">
    <source>
        <dbReference type="EMBL" id="CAB4792719.1"/>
    </source>
</evidence>
<sequence>MIALATVQLARGLDHDLEILTESLDAINEPWQIVDWDDPSVDWSSFSIVVLRSTWDYYKRLDEFTRWIDATSQVTRLYNSAEIVHWNLDKQYLTQLIAAGIPVMSTMFINSSSDIDEAQLQHDIIIKPTVSAGSNNTARHRSQPVDARQHIEKILASGTSVLLQPYQPSIDVNGETSLVYLGGIFSHAFRKGPIFRGTEQVHNGAFIDEEISARTASPAELTLGNQVLAFLAQRFTDSPLYARIDMVTNTSGVPEIMEIELTEPSLYLHLDTDAPLRAANVLASAAAAARK</sequence>
<dbReference type="AlphaFoldDB" id="A0A6J6X8N8"/>
<organism evidence="2">
    <name type="scientific">freshwater metagenome</name>
    <dbReference type="NCBI Taxonomy" id="449393"/>
    <lineage>
        <taxon>unclassified sequences</taxon>
        <taxon>metagenomes</taxon>
        <taxon>ecological metagenomes</taxon>
    </lineage>
</organism>
<dbReference type="PROSITE" id="PS50975">
    <property type="entry name" value="ATP_GRASP"/>
    <property type="match status" value="1"/>
</dbReference>
<name>A0A6J6X8N8_9ZZZZ</name>
<dbReference type="GO" id="GO:0046872">
    <property type="term" value="F:metal ion binding"/>
    <property type="evidence" value="ECO:0007669"/>
    <property type="project" value="InterPro"/>
</dbReference>
<dbReference type="InterPro" id="IPR053191">
    <property type="entry name" value="DcsG_Biosynth_Enzyme"/>
</dbReference>
<feature type="domain" description="ATP-grasp" evidence="1">
    <location>
        <begin position="93"/>
        <end position="287"/>
    </location>
</feature>
<reference evidence="2" key="1">
    <citation type="submission" date="2020-05" db="EMBL/GenBank/DDBJ databases">
        <authorList>
            <person name="Chiriac C."/>
            <person name="Salcher M."/>
            <person name="Ghai R."/>
            <person name="Kavagutti S V."/>
        </authorList>
    </citation>
    <scope>NUCLEOTIDE SEQUENCE</scope>
</reference>
<dbReference type="EMBL" id="CAFAAG010000049">
    <property type="protein sequence ID" value="CAB4792719.1"/>
    <property type="molecule type" value="Genomic_DNA"/>
</dbReference>
<dbReference type="PANTHER" id="PTHR39217:SF1">
    <property type="entry name" value="GLUTATHIONE SYNTHETASE"/>
    <property type="match status" value="1"/>
</dbReference>
<evidence type="ECO:0000259" key="1">
    <source>
        <dbReference type="PROSITE" id="PS50975"/>
    </source>
</evidence>
<protein>
    <submittedName>
        <fullName evidence="2">Unannotated protein</fullName>
    </submittedName>
</protein>
<dbReference type="PANTHER" id="PTHR39217">
    <property type="match status" value="1"/>
</dbReference>
<dbReference type="GO" id="GO:0005524">
    <property type="term" value="F:ATP binding"/>
    <property type="evidence" value="ECO:0007669"/>
    <property type="project" value="InterPro"/>
</dbReference>
<dbReference type="InterPro" id="IPR011761">
    <property type="entry name" value="ATP-grasp"/>
</dbReference>
<proteinExistence type="predicted"/>